<protein>
    <submittedName>
        <fullName evidence="2">Uncharacterized protein</fullName>
    </submittedName>
</protein>
<dbReference type="AlphaFoldDB" id="Q0U3D2"/>
<gene>
    <name evidence="2" type="ORF">SNOG_13732</name>
</gene>
<accession>Q0U3D2</accession>
<dbReference type="RefSeq" id="XP_001803939.1">
    <property type="nucleotide sequence ID" value="XM_001803887.1"/>
</dbReference>
<organism evidence="2 3">
    <name type="scientific">Phaeosphaeria nodorum (strain SN15 / ATCC MYA-4574 / FGSC 10173)</name>
    <name type="common">Glume blotch fungus</name>
    <name type="synonym">Parastagonospora nodorum</name>
    <dbReference type="NCBI Taxonomy" id="321614"/>
    <lineage>
        <taxon>Eukaryota</taxon>
        <taxon>Fungi</taxon>
        <taxon>Dikarya</taxon>
        <taxon>Ascomycota</taxon>
        <taxon>Pezizomycotina</taxon>
        <taxon>Dothideomycetes</taxon>
        <taxon>Pleosporomycetidae</taxon>
        <taxon>Pleosporales</taxon>
        <taxon>Pleosporineae</taxon>
        <taxon>Phaeosphaeriaceae</taxon>
        <taxon>Parastagonospora</taxon>
    </lineage>
</organism>
<name>Q0U3D2_PHANO</name>
<dbReference type="InterPro" id="IPR024368">
    <property type="entry name" value="Ecl1/2/3"/>
</dbReference>
<sequence length="198" mass="22106">MATHHVRHPSKRSLPAHARSTKPAPLSKRSHSYGKGSTKAAHQKEVETESWDDEESMAVSFLNFCCRKKDTEKSLAYGFDAYSPPATPFANFSFEDFHFRDIVPQRSPTQPESKRSSLAFSDISSDDNAWSINEKSNTMNSEASRYLRQFQSSICATETPFIYLASQLQCCAVIITYTSVVSQLLITIHPSDISPASS</sequence>
<dbReference type="GeneID" id="5980861"/>
<dbReference type="eggNOG" id="ENOG502S77Z">
    <property type="taxonomic scope" value="Eukaryota"/>
</dbReference>
<dbReference type="HOGENOM" id="CLU_1378579_0_0_1"/>
<dbReference type="Proteomes" id="UP000001055">
    <property type="component" value="Unassembled WGS sequence"/>
</dbReference>
<dbReference type="EMBL" id="CH445352">
    <property type="protein sequence ID" value="EAT78756.2"/>
    <property type="molecule type" value="Genomic_DNA"/>
</dbReference>
<reference evidence="3" key="1">
    <citation type="journal article" date="2007" name="Plant Cell">
        <title>Dothideomycete-plant interactions illuminated by genome sequencing and EST analysis of the wheat pathogen Stagonospora nodorum.</title>
        <authorList>
            <person name="Hane J.K."/>
            <person name="Lowe R.G."/>
            <person name="Solomon P.S."/>
            <person name="Tan K.C."/>
            <person name="Schoch C.L."/>
            <person name="Spatafora J.W."/>
            <person name="Crous P.W."/>
            <person name="Kodira C."/>
            <person name="Birren B.W."/>
            <person name="Galagan J.E."/>
            <person name="Torriani S.F."/>
            <person name="McDonald B.A."/>
            <person name="Oliver R.P."/>
        </authorList>
    </citation>
    <scope>NUCLEOTIDE SEQUENCE [LARGE SCALE GENOMIC DNA]</scope>
    <source>
        <strain evidence="3">SN15 / ATCC MYA-4574 / FGSC 10173</strain>
    </source>
</reference>
<evidence type="ECO:0000256" key="1">
    <source>
        <dbReference type="SAM" id="MobiDB-lite"/>
    </source>
</evidence>
<dbReference type="Pfam" id="PF12855">
    <property type="entry name" value="Ecl1"/>
    <property type="match status" value="1"/>
</dbReference>
<feature type="compositionally biased region" description="Basic residues" evidence="1">
    <location>
        <begin position="1"/>
        <end position="11"/>
    </location>
</feature>
<evidence type="ECO:0000313" key="2">
    <source>
        <dbReference type="EMBL" id="EAT78756.2"/>
    </source>
</evidence>
<dbReference type="VEuPathDB" id="FungiDB:JI435_137320"/>
<evidence type="ECO:0000313" key="3">
    <source>
        <dbReference type="Proteomes" id="UP000001055"/>
    </source>
</evidence>
<feature type="region of interest" description="Disordered" evidence="1">
    <location>
        <begin position="1"/>
        <end position="50"/>
    </location>
</feature>
<proteinExistence type="predicted"/>
<dbReference type="KEGG" id="pno:SNOG_13732"/>
<dbReference type="InParanoid" id="Q0U3D2"/>